<accession>A0A8T0IEM8</accession>
<evidence type="ECO:0000313" key="3">
    <source>
        <dbReference type="Proteomes" id="UP000822688"/>
    </source>
</evidence>
<dbReference type="InterPro" id="IPR050796">
    <property type="entry name" value="SCF_F-box_component"/>
</dbReference>
<protein>
    <recommendedName>
        <fullName evidence="1">F-box domain-containing protein</fullName>
    </recommendedName>
</protein>
<dbReference type="Pfam" id="PF24750">
    <property type="entry name" value="b-prop_At3g26010-like"/>
    <property type="match status" value="1"/>
</dbReference>
<dbReference type="SMART" id="SM00256">
    <property type="entry name" value="FBOX"/>
    <property type="match status" value="1"/>
</dbReference>
<dbReference type="InterPro" id="IPR001810">
    <property type="entry name" value="F-box_dom"/>
</dbReference>
<reference evidence="2" key="1">
    <citation type="submission" date="2020-06" db="EMBL/GenBank/DDBJ databases">
        <title>WGS assembly of Ceratodon purpureus strain R40.</title>
        <authorList>
            <person name="Carey S.B."/>
            <person name="Jenkins J."/>
            <person name="Shu S."/>
            <person name="Lovell J.T."/>
            <person name="Sreedasyam A."/>
            <person name="Maumus F."/>
            <person name="Tiley G.P."/>
            <person name="Fernandez-Pozo N."/>
            <person name="Barry K."/>
            <person name="Chen C."/>
            <person name="Wang M."/>
            <person name="Lipzen A."/>
            <person name="Daum C."/>
            <person name="Saski C.A."/>
            <person name="Payton A.C."/>
            <person name="Mcbreen J.C."/>
            <person name="Conrad R.E."/>
            <person name="Kollar L.M."/>
            <person name="Olsson S."/>
            <person name="Huttunen S."/>
            <person name="Landis J.B."/>
            <person name="Wickett N.J."/>
            <person name="Johnson M.G."/>
            <person name="Rensing S.A."/>
            <person name="Grimwood J."/>
            <person name="Schmutz J."/>
            <person name="Mcdaniel S.F."/>
        </authorList>
    </citation>
    <scope>NUCLEOTIDE SEQUENCE</scope>
    <source>
        <strain evidence="2">R40</strain>
    </source>
</reference>
<dbReference type="Proteomes" id="UP000822688">
    <property type="component" value="Chromosome 3"/>
</dbReference>
<evidence type="ECO:0000313" key="2">
    <source>
        <dbReference type="EMBL" id="KAG0582190.1"/>
    </source>
</evidence>
<dbReference type="Pfam" id="PF00646">
    <property type="entry name" value="F-box"/>
    <property type="match status" value="1"/>
</dbReference>
<gene>
    <name evidence="2" type="ORF">KC19_3G041200</name>
</gene>
<feature type="domain" description="F-box" evidence="1">
    <location>
        <begin position="34"/>
        <end position="79"/>
    </location>
</feature>
<comment type="caution">
    <text evidence="2">The sequence shown here is derived from an EMBL/GenBank/DDBJ whole genome shotgun (WGS) entry which is preliminary data.</text>
</comment>
<dbReference type="PANTHER" id="PTHR31672">
    <property type="entry name" value="BNACNNG10540D PROTEIN"/>
    <property type="match status" value="1"/>
</dbReference>
<dbReference type="SUPFAM" id="SSF117281">
    <property type="entry name" value="Kelch motif"/>
    <property type="match status" value="1"/>
</dbReference>
<dbReference type="PROSITE" id="PS50181">
    <property type="entry name" value="FBOX"/>
    <property type="match status" value="1"/>
</dbReference>
<evidence type="ECO:0000259" key="1">
    <source>
        <dbReference type="PROSITE" id="PS50181"/>
    </source>
</evidence>
<dbReference type="InterPro" id="IPR015915">
    <property type="entry name" value="Kelch-typ_b-propeller"/>
</dbReference>
<dbReference type="EMBL" id="CM026423">
    <property type="protein sequence ID" value="KAG0582190.1"/>
    <property type="molecule type" value="Genomic_DNA"/>
</dbReference>
<dbReference type="Gene3D" id="1.20.1280.50">
    <property type="match status" value="1"/>
</dbReference>
<dbReference type="SUPFAM" id="SSF81383">
    <property type="entry name" value="F-box domain"/>
    <property type="match status" value="1"/>
</dbReference>
<dbReference type="InterPro" id="IPR036047">
    <property type="entry name" value="F-box-like_dom_sf"/>
</dbReference>
<proteinExistence type="predicted"/>
<sequence>MVGGRREVVNEVGKRQMLCSTSGGGKPIIPNTETCPGLALPGELIERILSFLPLTCIFKFRSVCKEWNRLMSSQVFLKTCCSEPFGRPLFFFFADNWNRSVVAYKFESRRWFKVPFGCVPNLTNVKASSGNLILCKNLVGRADGFVDDGYVVCNPTTRAWIQLPQPPLLYRKISPRVLTMKQLGEGSSSSFQVIQSITVDGHETGGNGCFTLLQGYSSETNQWTIVGRIQHSITSIVWSNDTIHCLSTSSRIVCSSKVGSHQWQSVYLPPDHRFWKLLKWEGVVILPGICCSTNDLVVWMLNENDTQTGWTNVGQVDAHARGRFDPVVCGDIIVFVGHTNLLTFNLRKKLWRILPSCPYMERSCREPLPSSWSCQRSLFSPF</sequence>
<keyword evidence="3" id="KW-1185">Reference proteome</keyword>
<dbReference type="AlphaFoldDB" id="A0A8T0IEM8"/>
<organism evidence="2 3">
    <name type="scientific">Ceratodon purpureus</name>
    <name type="common">Fire moss</name>
    <name type="synonym">Dicranum purpureum</name>
    <dbReference type="NCBI Taxonomy" id="3225"/>
    <lineage>
        <taxon>Eukaryota</taxon>
        <taxon>Viridiplantae</taxon>
        <taxon>Streptophyta</taxon>
        <taxon>Embryophyta</taxon>
        <taxon>Bryophyta</taxon>
        <taxon>Bryophytina</taxon>
        <taxon>Bryopsida</taxon>
        <taxon>Dicranidae</taxon>
        <taxon>Pseudoditrichales</taxon>
        <taxon>Ditrichaceae</taxon>
        <taxon>Ceratodon</taxon>
    </lineage>
</organism>
<name>A0A8T0IEM8_CERPU</name>
<dbReference type="CDD" id="cd22157">
    <property type="entry name" value="F-box_AtFBW1-like"/>
    <property type="match status" value="1"/>
</dbReference>
<dbReference type="InterPro" id="IPR056592">
    <property type="entry name" value="Beta-prop_At3g26010-like"/>
</dbReference>